<dbReference type="EMBL" id="RFAR01000113">
    <property type="protein sequence ID" value="RMC91490.1"/>
    <property type="molecule type" value="Genomic_DNA"/>
</dbReference>
<dbReference type="PANTHER" id="PTHR43531">
    <property type="entry name" value="PROTEIN ICFG"/>
    <property type="match status" value="1"/>
</dbReference>
<dbReference type="AlphaFoldDB" id="A0A454JDD8"/>
<dbReference type="GO" id="GO:0006935">
    <property type="term" value="P:chemotaxis"/>
    <property type="evidence" value="ECO:0007669"/>
    <property type="project" value="UniProtKB-KW"/>
</dbReference>
<evidence type="ECO:0000313" key="6">
    <source>
        <dbReference type="EMBL" id="RMC91490.1"/>
    </source>
</evidence>
<dbReference type="InterPro" id="IPR004090">
    <property type="entry name" value="Chemotax_Me-accpt_rcpt"/>
</dbReference>
<dbReference type="GO" id="GO:0004888">
    <property type="term" value="F:transmembrane signaling receptor activity"/>
    <property type="evidence" value="ECO:0007669"/>
    <property type="project" value="InterPro"/>
</dbReference>
<dbReference type="Gene3D" id="1.10.287.950">
    <property type="entry name" value="Methyl-accepting chemotaxis protein"/>
    <property type="match status" value="1"/>
</dbReference>
<proteinExistence type="inferred from homology"/>
<dbReference type="Proteomes" id="UP000274139">
    <property type="component" value="Unassembled WGS sequence"/>
</dbReference>
<dbReference type="PANTHER" id="PTHR43531:SF11">
    <property type="entry name" value="METHYL-ACCEPTING CHEMOTAXIS PROTEIN 3"/>
    <property type="match status" value="1"/>
</dbReference>
<dbReference type="RefSeq" id="WP_147456250.1">
    <property type="nucleotide sequence ID" value="NZ_RFAR01000113.1"/>
</dbReference>
<evidence type="ECO:0000313" key="7">
    <source>
        <dbReference type="Proteomes" id="UP000274139"/>
    </source>
</evidence>
<evidence type="ECO:0000256" key="1">
    <source>
        <dbReference type="ARBA" id="ARBA00022500"/>
    </source>
</evidence>
<name>A0A454JDD8_9NEIS</name>
<evidence type="ECO:0000256" key="4">
    <source>
        <dbReference type="SAM" id="Phobius"/>
    </source>
</evidence>
<dbReference type="OrthoDB" id="8899037at2"/>
<keyword evidence="4" id="KW-0472">Membrane</keyword>
<reference evidence="6 7" key="1">
    <citation type="submission" date="2018-10" db="EMBL/GenBank/DDBJ databases">
        <title>Draft genome sequence of Aquitalea MWU14-2217 isolated from a wild cranberry bog in Provincetown, Massachusetts.</title>
        <authorList>
            <person name="Ebadzadsahrai G."/>
            <person name="Soby S."/>
        </authorList>
    </citation>
    <scope>NUCLEOTIDE SEQUENCE [LARGE SCALE GENOMIC DNA]</scope>
    <source>
        <strain evidence="6 7">MWU14-2217</strain>
    </source>
</reference>
<dbReference type="SUPFAM" id="SSF58104">
    <property type="entry name" value="Methyl-accepting chemotaxis protein (MCP) signaling domain"/>
    <property type="match status" value="1"/>
</dbReference>
<dbReference type="InterPro" id="IPR051310">
    <property type="entry name" value="MCP_chemotaxis"/>
</dbReference>
<feature type="domain" description="Methyl-accepting transducer" evidence="5">
    <location>
        <begin position="277"/>
        <end position="382"/>
    </location>
</feature>
<dbReference type="GO" id="GO:0005886">
    <property type="term" value="C:plasma membrane"/>
    <property type="evidence" value="ECO:0007669"/>
    <property type="project" value="TreeGrafter"/>
</dbReference>
<sequence>MNKSAPMSIAMRLGLGFGSLLVLLVLCVSVAIYSFGRINGMLGSMRINDRDATRASALLEQAQELRIAYRNVIIYTDLHAINLAVEKYNDAKRRYLDSEQLLIRDMLAEPELTTREKELIAQIQSIRPNAIIVMDKSESLGAINENEAATVVMRQEVMPVMGKFMEVLRQLYDVELRLNEQSRLESEAGIQQAHNIMLLLSAAALLLGSLLAVMIIRSLRRTLGGEPHAVADIMQQLANGRLDTQLPLLPGDNSSMMYSVAQTVSTLAGLMTEVKNGAANLASASQQLNATSQSLSQSASESAAGIEETTAAIEEMSAAINQTNDNARVTEGIAEQAAREAAEGGEAVRQTVQAMRQIADKIVIIDDIAYQTNLLALNAAIE</sequence>
<evidence type="ECO:0000256" key="2">
    <source>
        <dbReference type="ARBA" id="ARBA00029447"/>
    </source>
</evidence>
<protein>
    <submittedName>
        <fullName evidence="6">Methyl-accepting chemotaxis protein</fullName>
    </submittedName>
</protein>
<dbReference type="InterPro" id="IPR004089">
    <property type="entry name" value="MCPsignal_dom"/>
</dbReference>
<dbReference type="PROSITE" id="PS50111">
    <property type="entry name" value="CHEMOTAXIS_TRANSDUC_2"/>
    <property type="match status" value="1"/>
</dbReference>
<keyword evidence="3" id="KW-0807">Transducer</keyword>
<keyword evidence="1" id="KW-0145">Chemotaxis</keyword>
<comment type="similarity">
    <text evidence="2">Belongs to the methyl-accepting chemotaxis (MCP) protein family.</text>
</comment>
<accession>A0A454JDD8</accession>
<keyword evidence="4" id="KW-1133">Transmembrane helix</keyword>
<keyword evidence="7" id="KW-1185">Reference proteome</keyword>
<dbReference type="PRINTS" id="PR00260">
    <property type="entry name" value="CHEMTRNSDUCR"/>
</dbReference>
<dbReference type="Pfam" id="PF00015">
    <property type="entry name" value="MCPsignal"/>
    <property type="match status" value="1"/>
</dbReference>
<organism evidence="6 7">
    <name type="scientific">Aquitalea palustris</name>
    <dbReference type="NCBI Taxonomy" id="2480983"/>
    <lineage>
        <taxon>Bacteria</taxon>
        <taxon>Pseudomonadati</taxon>
        <taxon>Pseudomonadota</taxon>
        <taxon>Betaproteobacteria</taxon>
        <taxon>Neisseriales</taxon>
        <taxon>Chromobacteriaceae</taxon>
        <taxon>Aquitalea</taxon>
    </lineage>
</organism>
<dbReference type="GO" id="GO:0007165">
    <property type="term" value="P:signal transduction"/>
    <property type="evidence" value="ECO:0007669"/>
    <property type="project" value="UniProtKB-KW"/>
</dbReference>
<evidence type="ECO:0000259" key="5">
    <source>
        <dbReference type="PROSITE" id="PS50111"/>
    </source>
</evidence>
<feature type="non-terminal residue" evidence="6">
    <location>
        <position position="382"/>
    </location>
</feature>
<gene>
    <name evidence="6" type="ORF">EAY64_19075</name>
</gene>
<evidence type="ECO:0000256" key="3">
    <source>
        <dbReference type="PROSITE-ProRule" id="PRU00284"/>
    </source>
</evidence>
<comment type="caution">
    <text evidence="6">The sequence shown here is derived from an EMBL/GenBank/DDBJ whole genome shotgun (WGS) entry which is preliminary data.</text>
</comment>
<feature type="transmembrane region" description="Helical" evidence="4">
    <location>
        <begin position="196"/>
        <end position="216"/>
    </location>
</feature>
<keyword evidence="4" id="KW-0812">Transmembrane</keyword>